<comment type="caution">
    <text evidence="1">The sequence shown here is derived from an EMBL/GenBank/DDBJ whole genome shotgun (WGS) entry which is preliminary data.</text>
</comment>
<name>A0ACB9FVB7_9ASTR</name>
<reference evidence="2" key="1">
    <citation type="journal article" date="2022" name="Mol. Ecol. Resour.">
        <title>The genomes of chicory, endive, great burdock and yacon provide insights into Asteraceae palaeo-polyploidization history and plant inulin production.</title>
        <authorList>
            <person name="Fan W."/>
            <person name="Wang S."/>
            <person name="Wang H."/>
            <person name="Wang A."/>
            <person name="Jiang F."/>
            <person name="Liu H."/>
            <person name="Zhao H."/>
            <person name="Xu D."/>
            <person name="Zhang Y."/>
        </authorList>
    </citation>
    <scope>NUCLEOTIDE SEQUENCE [LARGE SCALE GENOMIC DNA]</scope>
    <source>
        <strain evidence="2">cv. Yunnan</strain>
    </source>
</reference>
<dbReference type="EMBL" id="CM042033">
    <property type="protein sequence ID" value="KAI3774740.1"/>
    <property type="molecule type" value="Genomic_DNA"/>
</dbReference>
<evidence type="ECO:0000313" key="1">
    <source>
        <dbReference type="EMBL" id="KAI3774740.1"/>
    </source>
</evidence>
<proteinExistence type="predicted"/>
<organism evidence="1 2">
    <name type="scientific">Smallanthus sonchifolius</name>
    <dbReference type="NCBI Taxonomy" id="185202"/>
    <lineage>
        <taxon>Eukaryota</taxon>
        <taxon>Viridiplantae</taxon>
        <taxon>Streptophyta</taxon>
        <taxon>Embryophyta</taxon>
        <taxon>Tracheophyta</taxon>
        <taxon>Spermatophyta</taxon>
        <taxon>Magnoliopsida</taxon>
        <taxon>eudicotyledons</taxon>
        <taxon>Gunneridae</taxon>
        <taxon>Pentapetalae</taxon>
        <taxon>asterids</taxon>
        <taxon>campanulids</taxon>
        <taxon>Asterales</taxon>
        <taxon>Asteraceae</taxon>
        <taxon>Asteroideae</taxon>
        <taxon>Heliantheae alliance</taxon>
        <taxon>Millerieae</taxon>
        <taxon>Smallanthus</taxon>
    </lineage>
</organism>
<keyword evidence="2" id="KW-1185">Reference proteome</keyword>
<reference evidence="1 2" key="2">
    <citation type="journal article" date="2022" name="Mol. Ecol. Resour.">
        <title>The genomes of chicory, endive, great burdock and yacon provide insights into Asteraceae paleo-polyploidization history and plant inulin production.</title>
        <authorList>
            <person name="Fan W."/>
            <person name="Wang S."/>
            <person name="Wang H."/>
            <person name="Wang A."/>
            <person name="Jiang F."/>
            <person name="Liu H."/>
            <person name="Zhao H."/>
            <person name="Xu D."/>
            <person name="Zhang Y."/>
        </authorList>
    </citation>
    <scope>NUCLEOTIDE SEQUENCE [LARGE SCALE GENOMIC DNA]</scope>
    <source>
        <strain evidence="2">cv. Yunnan</strain>
        <tissue evidence="1">Leaves</tissue>
    </source>
</reference>
<protein>
    <submittedName>
        <fullName evidence="1">Uncharacterized protein</fullName>
    </submittedName>
</protein>
<accession>A0ACB9FVB7</accession>
<dbReference type="Proteomes" id="UP001056120">
    <property type="component" value="Linkage Group LG16"/>
</dbReference>
<evidence type="ECO:0000313" key="2">
    <source>
        <dbReference type="Proteomes" id="UP001056120"/>
    </source>
</evidence>
<sequence>MKKPHSKQQFQQTNNMNQNTSLEKARTRKITHKQPRQTKSQVKQPQKSSGLVTSDGRGKRTRVCDIYNNAEDQYMCLERAGMLLERLDTELPTFAKCMLPSNVLYSFWLFLPRKFCIMHLPEHDTTVTLVDEFGKEFETKYLIARHGLSGGWRGFSVAQKLLQGDILLFHLVGSCKLQVHIVRRYGLEAVEAAVCLMEMHPRVKRTRALTSEKPKHDKIKKGNSARRCPKKRIAGTPNWRVTQVDTDEDGDRCDSSGYVFNSNAVEGSASDESQLDQRGCCAPNLCYQNGINRVSAA</sequence>
<gene>
    <name evidence="1" type="ORF">L1987_49302</name>
</gene>